<dbReference type="GO" id="GO:0015074">
    <property type="term" value="P:DNA integration"/>
    <property type="evidence" value="ECO:0007669"/>
    <property type="project" value="UniProtKB-KW"/>
</dbReference>
<organism evidence="6 7">
    <name type="scientific">Aestuariivirga litoralis</name>
    <dbReference type="NCBI Taxonomy" id="2650924"/>
    <lineage>
        <taxon>Bacteria</taxon>
        <taxon>Pseudomonadati</taxon>
        <taxon>Pseudomonadota</taxon>
        <taxon>Alphaproteobacteria</taxon>
        <taxon>Hyphomicrobiales</taxon>
        <taxon>Aestuariivirgaceae</taxon>
        <taxon>Aestuariivirga</taxon>
    </lineage>
</organism>
<comment type="caution">
    <text evidence="6">The sequence shown here is derived from an EMBL/GenBank/DDBJ whole genome shotgun (WGS) entry which is preliminary data.</text>
</comment>
<gene>
    <name evidence="6" type="ORF">DK847_00120</name>
</gene>
<dbReference type="AlphaFoldDB" id="A0A2W2B059"/>
<dbReference type="InterPro" id="IPR010998">
    <property type="entry name" value="Integrase_recombinase_N"/>
</dbReference>
<dbReference type="Gene3D" id="1.10.443.10">
    <property type="entry name" value="Intergrase catalytic core"/>
    <property type="match status" value="1"/>
</dbReference>
<feature type="domain" description="Core-binding (CB)" evidence="5">
    <location>
        <begin position="1"/>
        <end position="97"/>
    </location>
</feature>
<dbReference type="SUPFAM" id="SSF56349">
    <property type="entry name" value="DNA breaking-rejoining enzymes"/>
    <property type="match status" value="1"/>
</dbReference>
<evidence type="ECO:0000256" key="2">
    <source>
        <dbReference type="ARBA" id="ARBA00023125"/>
    </source>
</evidence>
<accession>A0A2W2B059</accession>
<dbReference type="InterPro" id="IPR013762">
    <property type="entry name" value="Integrase-like_cat_sf"/>
</dbReference>
<keyword evidence="3" id="KW-0233">DNA recombination</keyword>
<keyword evidence="2 4" id="KW-0238">DNA-binding</keyword>
<protein>
    <recommendedName>
        <fullName evidence="5">Core-binding (CB) domain-containing protein</fullName>
    </recommendedName>
</protein>
<dbReference type="Proteomes" id="UP000248795">
    <property type="component" value="Unassembled WGS sequence"/>
</dbReference>
<dbReference type="GO" id="GO:0006310">
    <property type="term" value="P:DNA recombination"/>
    <property type="evidence" value="ECO:0007669"/>
    <property type="project" value="UniProtKB-KW"/>
</dbReference>
<evidence type="ECO:0000256" key="1">
    <source>
        <dbReference type="ARBA" id="ARBA00022908"/>
    </source>
</evidence>
<evidence type="ECO:0000256" key="4">
    <source>
        <dbReference type="PROSITE-ProRule" id="PRU01248"/>
    </source>
</evidence>
<dbReference type="Gene3D" id="1.10.150.130">
    <property type="match status" value="1"/>
</dbReference>
<evidence type="ECO:0000259" key="5">
    <source>
        <dbReference type="PROSITE" id="PS51900"/>
    </source>
</evidence>
<dbReference type="InterPro" id="IPR044068">
    <property type="entry name" value="CB"/>
</dbReference>
<dbReference type="EMBL" id="QKVK01000001">
    <property type="protein sequence ID" value="PZF78270.1"/>
    <property type="molecule type" value="Genomic_DNA"/>
</dbReference>
<keyword evidence="1" id="KW-0229">DNA integration</keyword>
<reference evidence="7" key="1">
    <citation type="submission" date="2018-06" db="EMBL/GenBank/DDBJ databases">
        <title>Aestuariibacter litoralis strain KCTC 52945T.</title>
        <authorList>
            <person name="Li X."/>
            <person name="Salam N."/>
            <person name="Li J.-L."/>
            <person name="Chen Y.-M."/>
            <person name="Yang Z.-W."/>
            <person name="Zhang L.-Y."/>
            <person name="Han M.-X."/>
            <person name="Xiao M."/>
            <person name="Li W.-J."/>
        </authorList>
    </citation>
    <scope>NUCLEOTIDE SEQUENCE [LARGE SCALE GENOMIC DNA]</scope>
    <source>
        <strain evidence="7">KCTC 52945</strain>
    </source>
</reference>
<evidence type="ECO:0000313" key="6">
    <source>
        <dbReference type="EMBL" id="PZF78270.1"/>
    </source>
</evidence>
<evidence type="ECO:0000256" key="3">
    <source>
        <dbReference type="ARBA" id="ARBA00023172"/>
    </source>
</evidence>
<proteinExistence type="predicted"/>
<evidence type="ECO:0000313" key="7">
    <source>
        <dbReference type="Proteomes" id="UP000248795"/>
    </source>
</evidence>
<keyword evidence="7" id="KW-1185">Reference proteome</keyword>
<sequence length="340" mass="37830">MDRAAFANAFDRSHDVFDDQGRGARLKPSTRDSIRYGYRRWLGWLSSRHPALLAAPPETRASPEMIRAFVAHLRETCSPRTVASQIGRLHDGLRFMFPARGWTWFKAIKTRLERAVPAAGRKPIEITSQRLIDASLARMDAVDLALATTVPGVSRKHLQALALRYRDALLVAIATFSPLRRTNLSQLELGTTFRREPSGWVIRIPGDLVKNGEPAEADLEDWLNIHVDRYLAVYRPLIFASQHHQGLWASARGRPATGDALYNAFQAEAKASLGLHLTLHDTRRIGVTTWAVHDPVNAAGARDLLGDRSDRILAQHYNLASGIQASRNMAKVIGSLKGCK</sequence>
<dbReference type="InterPro" id="IPR011010">
    <property type="entry name" value="DNA_brk_join_enz"/>
</dbReference>
<dbReference type="PROSITE" id="PS51900">
    <property type="entry name" value="CB"/>
    <property type="match status" value="1"/>
</dbReference>
<dbReference type="GO" id="GO:0003677">
    <property type="term" value="F:DNA binding"/>
    <property type="evidence" value="ECO:0007669"/>
    <property type="project" value="UniProtKB-UniRule"/>
</dbReference>
<name>A0A2W2B059_9HYPH</name>